<feature type="transmembrane region" description="Helical" evidence="10">
    <location>
        <begin position="540"/>
        <end position="559"/>
    </location>
</feature>
<evidence type="ECO:0000256" key="8">
    <source>
        <dbReference type="SAM" id="Coils"/>
    </source>
</evidence>
<evidence type="ECO:0000313" key="11">
    <source>
        <dbReference type="EMBL" id="NLW36706.1"/>
    </source>
</evidence>
<evidence type="ECO:0000256" key="4">
    <source>
        <dbReference type="ARBA" id="ARBA00022692"/>
    </source>
</evidence>
<dbReference type="EMBL" id="JAAYEE010000286">
    <property type="protein sequence ID" value="NLW36706.1"/>
    <property type="molecule type" value="Genomic_DNA"/>
</dbReference>
<dbReference type="GO" id="GO:0051117">
    <property type="term" value="F:ATPase binding"/>
    <property type="evidence" value="ECO:0007669"/>
    <property type="project" value="TreeGrafter"/>
</dbReference>
<feature type="non-terminal residue" evidence="11">
    <location>
        <position position="599"/>
    </location>
</feature>
<name>A0A971S296_9BACT</name>
<evidence type="ECO:0000313" key="12">
    <source>
        <dbReference type="Proteomes" id="UP000777265"/>
    </source>
</evidence>
<dbReference type="PANTHER" id="PTHR11629">
    <property type="entry name" value="VACUOLAR PROTON ATPASES"/>
    <property type="match status" value="1"/>
</dbReference>
<gene>
    <name evidence="11" type="ORF">GXY80_14710</name>
</gene>
<keyword evidence="6" id="KW-0406">Ion transport</keyword>
<keyword evidence="3" id="KW-0813">Transport</keyword>
<evidence type="ECO:0008006" key="13">
    <source>
        <dbReference type="Google" id="ProtNLM"/>
    </source>
</evidence>
<dbReference type="InterPro" id="IPR002490">
    <property type="entry name" value="V-ATPase_116kDa_su"/>
</dbReference>
<dbReference type="Pfam" id="PF01496">
    <property type="entry name" value="V_ATPase_I"/>
    <property type="match status" value="1"/>
</dbReference>
<evidence type="ECO:0000256" key="2">
    <source>
        <dbReference type="ARBA" id="ARBA00009904"/>
    </source>
</evidence>
<reference evidence="11" key="2">
    <citation type="submission" date="2020-01" db="EMBL/GenBank/DDBJ databases">
        <authorList>
            <person name="Campanaro S."/>
        </authorList>
    </citation>
    <scope>NUCLEOTIDE SEQUENCE</scope>
    <source>
        <strain evidence="11">AS06rmzACSIP_7</strain>
    </source>
</reference>
<dbReference type="GO" id="GO:0046961">
    <property type="term" value="F:proton-transporting ATPase activity, rotational mechanism"/>
    <property type="evidence" value="ECO:0007669"/>
    <property type="project" value="InterPro"/>
</dbReference>
<comment type="subcellular location">
    <subcellularLocation>
        <location evidence="1">Membrane</location>
        <topology evidence="1">Multi-pass membrane protein</topology>
    </subcellularLocation>
</comment>
<feature type="transmembrane region" description="Helical" evidence="10">
    <location>
        <begin position="421"/>
        <end position="453"/>
    </location>
</feature>
<dbReference type="Proteomes" id="UP000777265">
    <property type="component" value="Unassembled WGS sequence"/>
</dbReference>
<keyword evidence="5 10" id="KW-1133">Transmembrane helix</keyword>
<evidence type="ECO:0000256" key="6">
    <source>
        <dbReference type="ARBA" id="ARBA00023065"/>
    </source>
</evidence>
<evidence type="ECO:0000256" key="1">
    <source>
        <dbReference type="ARBA" id="ARBA00004141"/>
    </source>
</evidence>
<feature type="compositionally biased region" description="Basic and acidic residues" evidence="9">
    <location>
        <begin position="126"/>
        <end position="139"/>
    </location>
</feature>
<accession>A0A971S296</accession>
<dbReference type="GO" id="GO:0007035">
    <property type="term" value="P:vacuolar acidification"/>
    <property type="evidence" value="ECO:0007669"/>
    <property type="project" value="TreeGrafter"/>
</dbReference>
<reference evidence="11" key="1">
    <citation type="journal article" date="2020" name="Biotechnol. Biofuels">
        <title>New insights from the biogas microbiome by comprehensive genome-resolved metagenomics of nearly 1600 species originating from multiple anaerobic digesters.</title>
        <authorList>
            <person name="Campanaro S."/>
            <person name="Treu L."/>
            <person name="Rodriguez-R L.M."/>
            <person name="Kovalovszki A."/>
            <person name="Ziels R.M."/>
            <person name="Maus I."/>
            <person name="Zhu X."/>
            <person name="Kougias P.G."/>
            <person name="Basile A."/>
            <person name="Luo G."/>
            <person name="Schluter A."/>
            <person name="Konstantinidis K.T."/>
            <person name="Angelidaki I."/>
        </authorList>
    </citation>
    <scope>NUCLEOTIDE SEQUENCE</scope>
    <source>
        <strain evidence="11">AS06rmzACSIP_7</strain>
    </source>
</reference>
<keyword evidence="4 10" id="KW-0812">Transmembrane</keyword>
<feature type="transmembrane region" description="Helical" evidence="10">
    <location>
        <begin position="465"/>
        <end position="487"/>
    </location>
</feature>
<keyword evidence="8" id="KW-0175">Coiled coil</keyword>
<evidence type="ECO:0000256" key="5">
    <source>
        <dbReference type="ARBA" id="ARBA00022989"/>
    </source>
</evidence>
<organism evidence="11 12">
    <name type="scientific">Syntrophorhabdus aromaticivorans</name>
    <dbReference type="NCBI Taxonomy" id="328301"/>
    <lineage>
        <taxon>Bacteria</taxon>
        <taxon>Pseudomonadati</taxon>
        <taxon>Thermodesulfobacteriota</taxon>
        <taxon>Syntrophorhabdia</taxon>
        <taxon>Syntrophorhabdales</taxon>
        <taxon>Syntrophorhabdaceae</taxon>
        <taxon>Syntrophorhabdus</taxon>
    </lineage>
</organism>
<proteinExistence type="inferred from homology"/>
<feature type="transmembrane region" description="Helical" evidence="10">
    <location>
        <begin position="565"/>
        <end position="588"/>
    </location>
</feature>
<evidence type="ECO:0000256" key="7">
    <source>
        <dbReference type="ARBA" id="ARBA00023136"/>
    </source>
</evidence>
<dbReference type="GO" id="GO:0033179">
    <property type="term" value="C:proton-transporting V-type ATPase, V0 domain"/>
    <property type="evidence" value="ECO:0007669"/>
    <property type="project" value="InterPro"/>
</dbReference>
<feature type="coiled-coil region" evidence="8">
    <location>
        <begin position="286"/>
        <end position="317"/>
    </location>
</feature>
<feature type="transmembrane region" description="Helical" evidence="10">
    <location>
        <begin position="507"/>
        <end position="528"/>
    </location>
</feature>
<evidence type="ECO:0000256" key="3">
    <source>
        <dbReference type="ARBA" id="ARBA00022448"/>
    </source>
</evidence>
<keyword evidence="7 10" id="KW-0472">Membrane</keyword>
<comment type="caution">
    <text evidence="11">The sequence shown here is derived from an EMBL/GenBank/DDBJ whole genome shotgun (WGS) entry which is preliminary data.</text>
</comment>
<feature type="region of interest" description="Disordered" evidence="9">
    <location>
        <begin position="74"/>
        <end position="139"/>
    </location>
</feature>
<dbReference type="GO" id="GO:0016471">
    <property type="term" value="C:vacuolar proton-transporting V-type ATPase complex"/>
    <property type="evidence" value="ECO:0007669"/>
    <property type="project" value="TreeGrafter"/>
</dbReference>
<dbReference type="PANTHER" id="PTHR11629:SF63">
    <property type="entry name" value="V-TYPE PROTON ATPASE SUBUNIT A"/>
    <property type="match status" value="1"/>
</dbReference>
<dbReference type="AlphaFoldDB" id="A0A971S296"/>
<protein>
    <recommendedName>
        <fullName evidence="13">V-type ATP synthase subunit I</fullName>
    </recommendedName>
</protein>
<sequence>MFRAVPMMRLKAVVLAQDERAVLNCLGRLGAVHLTRTQPEPDMAPFAPVERPGESARYDRIRARIQELRESLEIPLVPKEPQPGKRGAAKANERRLLSPQSKPETSVQDQEASTALPVEGATQAPVEKDVFHSKREEETPRTLFGEGTTQAPLMTMTMDRAEDDLRFLEHESSGPLERRQRLIQHRKELAAVHERLSFYRGLEIPLAGLDRFSFLHFVTGSLPIQNLENLKKEVGENVVLHPLAQQKGQQTLFALTTRQGRSAMEKTLQQAGFQREILPVVEGSTVDRLSGEVESEQEQVAAELEKLNGELRTMAAEFALPLARIEEFVDKEYRLLDASRKFPRTKAAVLIAGWVPVGDVAALEQRMEEVTGGRYVLQATPPDASEEQVPVLLRHSRLFRPFEMLIAAYGLPDYQELEPTLFVALSYIVMFGMMFGDAGHGIVLVACGLAALVAGRSRTARDFGVLLLFGGLSSTIFGVVYGSYFGIEAFKKYALWHDPLEGDPMDLMYGAIGIGIVLISIGLILNIINRLRRGDVIGGILDKFGLVGLLFYWGTLILLTKGATLRSMGLTAASTVLFLVIPIVGWCLKEPLEHIVRHR</sequence>
<feature type="compositionally biased region" description="Polar residues" evidence="9">
    <location>
        <begin position="98"/>
        <end position="113"/>
    </location>
</feature>
<evidence type="ECO:0000256" key="9">
    <source>
        <dbReference type="SAM" id="MobiDB-lite"/>
    </source>
</evidence>
<evidence type="ECO:0000256" key="10">
    <source>
        <dbReference type="SAM" id="Phobius"/>
    </source>
</evidence>
<comment type="similarity">
    <text evidence="2">Belongs to the V-ATPase 116 kDa subunit family.</text>
</comment>